<dbReference type="EMBL" id="AZNF01000004">
    <property type="protein sequence ID" value="KID67402.1"/>
    <property type="molecule type" value="Genomic_DNA"/>
</dbReference>
<dbReference type="GO" id="GO:0005743">
    <property type="term" value="C:mitochondrial inner membrane"/>
    <property type="evidence" value="ECO:0007669"/>
    <property type="project" value="UniProtKB-SubCell"/>
</dbReference>
<evidence type="ECO:0000259" key="14">
    <source>
        <dbReference type="SMART" id="SM00382"/>
    </source>
</evidence>
<feature type="domain" description="AAA+ ATPase" evidence="14">
    <location>
        <begin position="305"/>
        <end position="463"/>
    </location>
</feature>
<dbReference type="AlphaFoldDB" id="A0A0B4FHP8"/>
<dbReference type="GO" id="GO:0016887">
    <property type="term" value="F:ATP hydrolysis activity"/>
    <property type="evidence" value="ECO:0007669"/>
    <property type="project" value="InterPro"/>
</dbReference>
<feature type="region of interest" description="Disordered" evidence="13">
    <location>
        <begin position="558"/>
        <end position="642"/>
    </location>
</feature>
<keyword evidence="7 12" id="KW-0067">ATP-binding</keyword>
<evidence type="ECO:0000256" key="13">
    <source>
        <dbReference type="SAM" id="MobiDB-lite"/>
    </source>
</evidence>
<keyword evidence="4 12" id="KW-0547">Nucleotide-binding</keyword>
<evidence type="ECO:0000256" key="3">
    <source>
        <dbReference type="ARBA" id="ARBA00022692"/>
    </source>
</evidence>
<dbReference type="SMART" id="SM01024">
    <property type="entry name" value="BCS1_N"/>
    <property type="match status" value="1"/>
</dbReference>
<reference evidence="16 17" key="1">
    <citation type="journal article" date="2014" name="Proc. Natl. Acad. Sci. U.S.A.">
        <title>Trajectory and genomic determinants of fungal-pathogen speciation and host adaptation.</title>
        <authorList>
            <person name="Hu X."/>
            <person name="Xiao G."/>
            <person name="Zheng P."/>
            <person name="Shang Y."/>
            <person name="Su Y."/>
            <person name="Zhang X."/>
            <person name="Liu X."/>
            <person name="Zhan S."/>
            <person name="St Leger R.J."/>
            <person name="Wang C."/>
        </authorList>
    </citation>
    <scope>NUCLEOTIDE SEQUENCE [LARGE SCALE GENOMIC DNA]</scope>
    <source>
        <strain evidence="16 17">ARSEF 549</strain>
    </source>
</reference>
<evidence type="ECO:0000256" key="8">
    <source>
        <dbReference type="ARBA" id="ARBA00022989"/>
    </source>
</evidence>
<dbReference type="GO" id="GO:0005524">
    <property type="term" value="F:ATP binding"/>
    <property type="evidence" value="ECO:0007669"/>
    <property type="project" value="UniProtKB-KW"/>
</dbReference>
<comment type="subcellular location">
    <subcellularLocation>
        <location evidence="1">Mitochondrion inner membrane</location>
        <topology evidence="1">Single-pass membrane protein</topology>
    </subcellularLocation>
</comment>
<organism evidence="16 17">
    <name type="scientific">Metarhizium anisopliae (strain ARSEF 549)</name>
    <dbReference type="NCBI Taxonomy" id="3151832"/>
    <lineage>
        <taxon>Eukaryota</taxon>
        <taxon>Fungi</taxon>
        <taxon>Dikarya</taxon>
        <taxon>Ascomycota</taxon>
        <taxon>Pezizomycotina</taxon>
        <taxon>Sordariomycetes</taxon>
        <taxon>Hypocreomycetidae</taxon>
        <taxon>Hypocreales</taxon>
        <taxon>Clavicipitaceae</taxon>
        <taxon>Metarhizium</taxon>
    </lineage>
</organism>
<dbReference type="SUPFAM" id="SSF52540">
    <property type="entry name" value="P-loop containing nucleoside triphosphate hydrolases"/>
    <property type="match status" value="1"/>
</dbReference>
<dbReference type="InterPro" id="IPR050747">
    <property type="entry name" value="Mitochondrial_chaperone_BCS1"/>
</dbReference>
<comment type="caution">
    <text evidence="16">The sequence shown here is derived from an EMBL/GenBank/DDBJ whole genome shotgun (WGS) entry which is preliminary data.</text>
</comment>
<evidence type="ECO:0000256" key="12">
    <source>
        <dbReference type="RuleBase" id="RU003651"/>
    </source>
</evidence>
<evidence type="ECO:0000313" key="16">
    <source>
        <dbReference type="EMBL" id="KID67402.1"/>
    </source>
</evidence>
<evidence type="ECO:0000256" key="1">
    <source>
        <dbReference type="ARBA" id="ARBA00004434"/>
    </source>
</evidence>
<dbReference type="OrthoDB" id="10251412at2759"/>
<dbReference type="InterPro" id="IPR027417">
    <property type="entry name" value="P-loop_NTPase"/>
</dbReference>
<evidence type="ECO:0000256" key="10">
    <source>
        <dbReference type="ARBA" id="ARBA00023136"/>
    </source>
</evidence>
<dbReference type="Gene3D" id="3.40.50.300">
    <property type="entry name" value="P-loop containing nucleotide triphosphate hydrolases"/>
    <property type="match status" value="1"/>
</dbReference>
<name>A0A0B4FHP8_METAF</name>
<feature type="compositionally biased region" description="Acidic residues" evidence="13">
    <location>
        <begin position="148"/>
        <end position="157"/>
    </location>
</feature>
<proteinExistence type="inferred from homology"/>
<dbReference type="VEuPathDB" id="FungiDB:MAN_04160"/>
<dbReference type="SMART" id="SM00382">
    <property type="entry name" value="AAA"/>
    <property type="match status" value="1"/>
</dbReference>
<feature type="non-terminal residue" evidence="16">
    <location>
        <position position="1"/>
    </location>
</feature>
<evidence type="ECO:0000256" key="7">
    <source>
        <dbReference type="ARBA" id="ARBA00022840"/>
    </source>
</evidence>
<evidence type="ECO:0000256" key="9">
    <source>
        <dbReference type="ARBA" id="ARBA00023128"/>
    </source>
</evidence>
<evidence type="ECO:0000256" key="4">
    <source>
        <dbReference type="ARBA" id="ARBA00022741"/>
    </source>
</evidence>
<dbReference type="InterPro" id="IPR003960">
    <property type="entry name" value="ATPase_AAA_CS"/>
</dbReference>
<feature type="compositionally biased region" description="Basic and acidic residues" evidence="13">
    <location>
        <begin position="563"/>
        <end position="621"/>
    </location>
</feature>
<accession>A0A0B4FHP8</accession>
<dbReference type="InterPro" id="IPR003959">
    <property type="entry name" value="ATPase_AAA_core"/>
</dbReference>
<keyword evidence="5" id="KW-0999">Mitochondrion inner membrane</keyword>
<keyword evidence="3" id="KW-0812">Transmembrane</keyword>
<comment type="similarity">
    <text evidence="2">Belongs to the AAA ATPase family. BCS1 subfamily.</text>
</comment>
<dbReference type="PROSITE" id="PS00674">
    <property type="entry name" value="AAA"/>
    <property type="match status" value="1"/>
</dbReference>
<evidence type="ECO:0000256" key="2">
    <source>
        <dbReference type="ARBA" id="ARBA00007448"/>
    </source>
</evidence>
<dbReference type="InterPro" id="IPR003593">
    <property type="entry name" value="AAA+_ATPase"/>
</dbReference>
<dbReference type="Proteomes" id="UP000031186">
    <property type="component" value="Unassembled WGS sequence"/>
</dbReference>
<feature type="region of interest" description="Disordered" evidence="13">
    <location>
        <begin position="145"/>
        <end position="165"/>
    </location>
</feature>
<sequence length="642" mass="72323">MDFFHQVKQALDAGQEAEHMQPTPTSNGTGIPGAPSPQFALLNYLFPGYSMLMSAAHAYVGVDFNSYVPVLLGVIAASVAWNYVKEEFWVFFEDYFMSSVTIRTDDEIYNMVMLWLSKQKFSHNSRHFVANTNINSRNRYMCSYNTSDSEDEDDEAADSPVNTTTGLSNDLKQALHYTPSVGTHFFWYRLRPLTFERVQNREQILGMTASEKEELRISCLGRNPRILKELLLEARQLHMKKDDRKTVIYRANLADIYWQRCMSRLNRPFSTVILNEDVKQDLIDDAADYLNPITRRWYANRGIPYRRGYLLHGPPGTGKSSLSLALAGYFRMKIYIVSLSSAAATEENLTSLFHELPTRCVVLLEDIDSAGLTHTREDSPAPPAVPGQVPSQVIPSANGTKAATPVPVPPGRVSLSGLLNILDGVASQEGRILIMTTNHIEKLDKALIRPGRIDMVIPFGLADSLMTASIFRSIYAPYESEIASKVNAKDSDSEARRARLAKKHAQISKRVDEQARQFGEKIPEFEFSPAEIQGLLLKHKHDPEGALAASGIWVEQMRRDKKKEKAKEAEKKRQEEQNRRQEENNVNEDTKDKTGREDKETVLSEGDAEKAFEKNKLDKDSLTPVKSDNPKKSASDSGYETT</sequence>
<evidence type="ECO:0000313" key="17">
    <source>
        <dbReference type="Proteomes" id="UP000031186"/>
    </source>
</evidence>
<keyword evidence="17" id="KW-1185">Reference proteome</keyword>
<keyword evidence="8" id="KW-1133">Transmembrane helix</keyword>
<protein>
    <submittedName>
        <fullName evidence="16">Bcs1</fullName>
    </submittedName>
</protein>
<dbReference type="Pfam" id="PF25426">
    <property type="entry name" value="AAA_lid_BCS1"/>
    <property type="match status" value="1"/>
</dbReference>
<evidence type="ECO:0000256" key="5">
    <source>
        <dbReference type="ARBA" id="ARBA00022792"/>
    </source>
</evidence>
<dbReference type="InterPro" id="IPR014851">
    <property type="entry name" value="BCS1_N"/>
</dbReference>
<keyword evidence="6" id="KW-0378">Hydrolase</keyword>
<comment type="catalytic activity">
    <reaction evidence="11">
        <text>ATP + H2O = ADP + phosphate + H(+)</text>
        <dbReference type="Rhea" id="RHEA:13065"/>
        <dbReference type="ChEBI" id="CHEBI:15377"/>
        <dbReference type="ChEBI" id="CHEBI:15378"/>
        <dbReference type="ChEBI" id="CHEBI:30616"/>
        <dbReference type="ChEBI" id="CHEBI:43474"/>
        <dbReference type="ChEBI" id="CHEBI:456216"/>
    </reaction>
    <physiologicalReaction direction="left-to-right" evidence="11">
        <dbReference type="Rhea" id="RHEA:13066"/>
    </physiologicalReaction>
</comment>
<feature type="domain" description="BCS1 N-terminal" evidence="15">
    <location>
        <begin position="70"/>
        <end position="272"/>
    </location>
</feature>
<evidence type="ECO:0000259" key="15">
    <source>
        <dbReference type="SMART" id="SM01024"/>
    </source>
</evidence>
<dbReference type="Pfam" id="PF00004">
    <property type="entry name" value="AAA"/>
    <property type="match status" value="2"/>
</dbReference>
<evidence type="ECO:0000256" key="11">
    <source>
        <dbReference type="ARBA" id="ARBA00048778"/>
    </source>
</evidence>
<dbReference type="InterPro" id="IPR057495">
    <property type="entry name" value="AAA_lid_BCS1"/>
</dbReference>
<dbReference type="Pfam" id="PF08740">
    <property type="entry name" value="BCS1_N"/>
    <property type="match status" value="1"/>
</dbReference>
<gene>
    <name evidence="16" type="ORF">MAN_04160</name>
</gene>
<dbReference type="PANTHER" id="PTHR23070">
    <property type="entry name" value="BCS1 AAA-TYPE ATPASE"/>
    <property type="match status" value="1"/>
</dbReference>
<keyword evidence="9" id="KW-0496">Mitochondrion</keyword>
<dbReference type="HOGENOM" id="CLU_010189_4_1_1"/>
<evidence type="ECO:0000256" key="6">
    <source>
        <dbReference type="ARBA" id="ARBA00022801"/>
    </source>
</evidence>
<keyword evidence="10" id="KW-0472">Membrane</keyword>